<dbReference type="Gene3D" id="1.20.140.150">
    <property type="match status" value="1"/>
</dbReference>
<dbReference type="Pfam" id="PF00822">
    <property type="entry name" value="PMP22_Claudin"/>
    <property type="match status" value="1"/>
</dbReference>
<evidence type="ECO:0000313" key="6">
    <source>
        <dbReference type="EMBL" id="KAK7504641.1"/>
    </source>
</evidence>
<feature type="transmembrane region" description="Helical" evidence="5">
    <location>
        <begin position="140"/>
        <end position="164"/>
    </location>
</feature>
<feature type="transmembrane region" description="Helical" evidence="5">
    <location>
        <begin position="83"/>
        <end position="100"/>
    </location>
</feature>
<keyword evidence="2 5" id="KW-0812">Transmembrane</keyword>
<dbReference type="AlphaFoldDB" id="A0ABD0LYT3"/>
<proteinExistence type="predicted"/>
<dbReference type="EMBL" id="JACVVK020000014">
    <property type="protein sequence ID" value="KAK7504641.1"/>
    <property type="molecule type" value="Genomic_DNA"/>
</dbReference>
<organism evidence="6 7">
    <name type="scientific">Batillaria attramentaria</name>
    <dbReference type="NCBI Taxonomy" id="370345"/>
    <lineage>
        <taxon>Eukaryota</taxon>
        <taxon>Metazoa</taxon>
        <taxon>Spiralia</taxon>
        <taxon>Lophotrochozoa</taxon>
        <taxon>Mollusca</taxon>
        <taxon>Gastropoda</taxon>
        <taxon>Caenogastropoda</taxon>
        <taxon>Sorbeoconcha</taxon>
        <taxon>Cerithioidea</taxon>
        <taxon>Batillariidae</taxon>
        <taxon>Batillaria</taxon>
    </lineage>
</organism>
<keyword evidence="7" id="KW-1185">Reference proteome</keyword>
<comment type="caution">
    <text evidence="6">The sequence shown here is derived from an EMBL/GenBank/DDBJ whole genome shotgun (WGS) entry which is preliminary data.</text>
</comment>
<name>A0ABD0LYT3_9CAEN</name>
<evidence type="ECO:0000256" key="1">
    <source>
        <dbReference type="ARBA" id="ARBA00004141"/>
    </source>
</evidence>
<evidence type="ECO:0000256" key="2">
    <source>
        <dbReference type="ARBA" id="ARBA00022692"/>
    </source>
</evidence>
<comment type="subcellular location">
    <subcellularLocation>
        <location evidence="1">Membrane</location>
        <topology evidence="1">Multi-pass membrane protein</topology>
    </subcellularLocation>
</comment>
<evidence type="ECO:0000256" key="4">
    <source>
        <dbReference type="ARBA" id="ARBA00023136"/>
    </source>
</evidence>
<feature type="transmembrane region" description="Helical" evidence="5">
    <location>
        <begin position="107"/>
        <end position="128"/>
    </location>
</feature>
<evidence type="ECO:0000256" key="3">
    <source>
        <dbReference type="ARBA" id="ARBA00022989"/>
    </source>
</evidence>
<dbReference type="Proteomes" id="UP001519460">
    <property type="component" value="Unassembled WGS sequence"/>
</dbReference>
<reference evidence="6 7" key="1">
    <citation type="journal article" date="2023" name="Sci. Data">
        <title>Genome assembly of the Korean intertidal mud-creeper Batillaria attramentaria.</title>
        <authorList>
            <person name="Patra A.K."/>
            <person name="Ho P.T."/>
            <person name="Jun S."/>
            <person name="Lee S.J."/>
            <person name="Kim Y."/>
            <person name="Won Y.J."/>
        </authorList>
    </citation>
    <scope>NUCLEOTIDE SEQUENCE [LARGE SCALE GENOMIC DNA]</scope>
    <source>
        <strain evidence="6">Wonlab-2016</strain>
    </source>
</reference>
<dbReference type="InterPro" id="IPR004031">
    <property type="entry name" value="PMP22/EMP/MP20/Claudin"/>
</dbReference>
<keyword evidence="4 5" id="KW-0472">Membrane</keyword>
<dbReference type="GO" id="GO:0016020">
    <property type="term" value="C:membrane"/>
    <property type="evidence" value="ECO:0007669"/>
    <property type="project" value="UniProtKB-SubCell"/>
</dbReference>
<keyword evidence="3 5" id="KW-1133">Transmembrane helix</keyword>
<accession>A0ABD0LYT3</accession>
<evidence type="ECO:0000256" key="5">
    <source>
        <dbReference type="SAM" id="Phobius"/>
    </source>
</evidence>
<protein>
    <recommendedName>
        <fullName evidence="8">DUF4203 domain-containing protein</fullName>
    </recommendedName>
</protein>
<dbReference type="PANTHER" id="PTHR10671">
    <property type="entry name" value="EPITHELIAL MEMBRANE PROTEIN-RELATED"/>
    <property type="match status" value="1"/>
</dbReference>
<dbReference type="PANTHER" id="PTHR10671:SF108">
    <property type="entry name" value="CLAUDIN FAMILY PROTEIN-RELATED"/>
    <property type="match status" value="1"/>
</dbReference>
<sequence length="174" mass="18293">MPLEGVSTELKISLPCLLVGAILFFVSFAEPHWMEETVQGGSVYLGLWETCGSSPQLPGGAVCVSYGGDQAGWLTGVEVLECFSLSATVTGVALTFSLLFKRQRLFCLLGAVGGICAGILGLIGAIVFAGKNDNSDYLGWAFYLNVVGDLLIGAGGGAVMVYYFRMRSGYVPVS</sequence>
<gene>
    <name evidence="6" type="ORF">BaRGS_00004127</name>
</gene>
<dbReference type="InterPro" id="IPR050579">
    <property type="entry name" value="PMP-22/EMP/MP20-like"/>
</dbReference>
<feature type="transmembrane region" description="Helical" evidence="5">
    <location>
        <begin position="12"/>
        <end position="29"/>
    </location>
</feature>
<evidence type="ECO:0008006" key="8">
    <source>
        <dbReference type="Google" id="ProtNLM"/>
    </source>
</evidence>
<evidence type="ECO:0000313" key="7">
    <source>
        <dbReference type="Proteomes" id="UP001519460"/>
    </source>
</evidence>